<dbReference type="SUPFAM" id="SSF51182">
    <property type="entry name" value="RmlC-like cupins"/>
    <property type="match status" value="1"/>
</dbReference>
<reference evidence="1 2" key="1">
    <citation type="submission" date="2018-09" db="EMBL/GenBank/DDBJ databases">
        <authorList>
            <person name="Le Fleche-Mateos A."/>
        </authorList>
    </citation>
    <scope>NUCLEOTIDE SEQUENCE [LARGE SCALE GENOMIC DNA]</scope>
    <source>
        <strain evidence="1 2">DSM 30078</strain>
    </source>
</reference>
<dbReference type="Pfam" id="PF05962">
    <property type="entry name" value="HutD"/>
    <property type="match status" value="1"/>
</dbReference>
<dbReference type="EMBL" id="RAHG01000017">
    <property type="protein sequence ID" value="RJT09428.1"/>
    <property type="molecule type" value="Genomic_DNA"/>
</dbReference>
<dbReference type="InterPro" id="IPR014710">
    <property type="entry name" value="RmlC-like_jellyroll"/>
</dbReference>
<sequence length="190" mass="20457">MNGWQPFSLMGLPVSPWHNGGGETREIISVPAGSANFDWRASIATIAQDGPFSVFPGIDRSITLLSGEGVHLLASPDIRHSLSRVGEPYSFRGEESVSARLHGGVTTDFNIMTRRTVCRAKVISARQTLAVLPENGGVIYVLSGDWQLPDGAQIGQGDGFYWTATLEINPVIVSTEHPDGLLLWASVITD</sequence>
<evidence type="ECO:0000313" key="1">
    <source>
        <dbReference type="EMBL" id="RJT09428.1"/>
    </source>
</evidence>
<protein>
    <submittedName>
        <fullName evidence="1">HutD family protein</fullName>
    </submittedName>
</protein>
<dbReference type="InterPro" id="IPR011051">
    <property type="entry name" value="RmlC_Cupin_sf"/>
</dbReference>
<comment type="caution">
    <text evidence="1">The sequence shown here is derived from an EMBL/GenBank/DDBJ whole genome shotgun (WGS) entry which is preliminary data.</text>
</comment>
<proteinExistence type="predicted"/>
<dbReference type="PANTHER" id="PTHR37943">
    <property type="entry name" value="PROTEIN VES"/>
    <property type="match status" value="1"/>
</dbReference>
<dbReference type="RefSeq" id="WP_112167650.1">
    <property type="nucleotide sequence ID" value="NZ_JYDE01000020.1"/>
</dbReference>
<dbReference type="Proteomes" id="UP000284119">
    <property type="component" value="Unassembled WGS sequence"/>
</dbReference>
<dbReference type="CDD" id="cd20293">
    <property type="entry name" value="cupin_HutD_N"/>
    <property type="match status" value="1"/>
</dbReference>
<name>A0ABX9NXM9_9GAMM</name>
<gene>
    <name evidence="1" type="ORF">D5396_21495</name>
</gene>
<evidence type="ECO:0000313" key="2">
    <source>
        <dbReference type="Proteomes" id="UP000284119"/>
    </source>
</evidence>
<dbReference type="InterPro" id="IPR010282">
    <property type="entry name" value="Uncharacterised_HutD/Ves"/>
</dbReference>
<organism evidence="1 2">
    <name type="scientific">Rahnella inusitata</name>
    <dbReference type="NCBI Taxonomy" id="58169"/>
    <lineage>
        <taxon>Bacteria</taxon>
        <taxon>Pseudomonadati</taxon>
        <taxon>Pseudomonadota</taxon>
        <taxon>Gammaproteobacteria</taxon>
        <taxon>Enterobacterales</taxon>
        <taxon>Yersiniaceae</taxon>
        <taxon>Rahnella</taxon>
    </lineage>
</organism>
<keyword evidence="2" id="KW-1185">Reference proteome</keyword>
<dbReference type="Gene3D" id="2.60.120.10">
    <property type="entry name" value="Jelly Rolls"/>
    <property type="match status" value="1"/>
</dbReference>
<dbReference type="PANTHER" id="PTHR37943:SF1">
    <property type="entry name" value="PROTEIN VES"/>
    <property type="match status" value="1"/>
</dbReference>
<accession>A0ABX9NXM9</accession>